<name>A0ABS0SYR1_9CAUL</name>
<dbReference type="EMBL" id="JADWOX010000004">
    <property type="protein sequence ID" value="MBI1683752.1"/>
    <property type="molecule type" value="Genomic_DNA"/>
</dbReference>
<keyword evidence="2" id="KW-1185">Reference proteome</keyword>
<accession>A0ABS0SYR1</accession>
<comment type="caution">
    <text evidence="1">The sequence shown here is derived from an EMBL/GenBank/DDBJ whole genome shotgun (WGS) entry which is preliminary data.</text>
</comment>
<dbReference type="Proteomes" id="UP000639859">
    <property type="component" value="Unassembled WGS sequence"/>
</dbReference>
<proteinExistence type="predicted"/>
<evidence type="ECO:0000313" key="1">
    <source>
        <dbReference type="EMBL" id="MBI1683752.1"/>
    </source>
</evidence>
<organism evidence="1 2">
    <name type="scientific">Caulobacter hibisci</name>
    <dbReference type="NCBI Taxonomy" id="2035993"/>
    <lineage>
        <taxon>Bacteria</taxon>
        <taxon>Pseudomonadati</taxon>
        <taxon>Pseudomonadota</taxon>
        <taxon>Alphaproteobacteria</taxon>
        <taxon>Caulobacterales</taxon>
        <taxon>Caulobacteraceae</taxon>
        <taxon>Caulobacter</taxon>
    </lineage>
</organism>
<sequence>MESMRSEARVLTIGHSNHGWDRFSELLRGAGVTAVADVRTSPWSRHTPQFNRETLAARLKSEGVAYVFLGAELGGRPEGAHLFDQGVADYEAMAIEPRFREGLDRVVKGAKTHLVALMCSEKEPLDCHRCLLVSRRLQERGLAVAHIHPDGAVEPHETTEHRLLVCEGLEHEDIFEGRESRLARAYVQRARKVAYAEAVAEVEASTAAE</sequence>
<evidence type="ECO:0000313" key="2">
    <source>
        <dbReference type="Proteomes" id="UP000639859"/>
    </source>
</evidence>
<gene>
    <name evidence="1" type="ORF">I4Q42_08735</name>
</gene>
<dbReference type="PANTHER" id="PTHR39337">
    <property type="entry name" value="BLR5642 PROTEIN"/>
    <property type="match status" value="1"/>
</dbReference>
<dbReference type="PANTHER" id="PTHR39337:SF1">
    <property type="entry name" value="BLR5642 PROTEIN"/>
    <property type="match status" value="1"/>
</dbReference>
<protein>
    <submittedName>
        <fullName evidence="1">DUF488 domain-containing protein</fullName>
    </submittedName>
</protein>
<dbReference type="Pfam" id="PF04343">
    <property type="entry name" value="DUF488"/>
    <property type="match status" value="1"/>
</dbReference>
<dbReference type="InterPro" id="IPR007438">
    <property type="entry name" value="DUF488"/>
</dbReference>
<reference evidence="1 2" key="1">
    <citation type="submission" date="2020-11" db="EMBL/GenBank/DDBJ databases">
        <title>genome sequence of strain KACC 18849.</title>
        <authorList>
            <person name="Gao J."/>
            <person name="Zhang X."/>
        </authorList>
    </citation>
    <scope>NUCLEOTIDE SEQUENCE [LARGE SCALE GENOMIC DNA]</scope>
    <source>
        <strain evidence="1 2">KACC 18849</strain>
    </source>
</reference>
<dbReference type="RefSeq" id="WP_198575678.1">
    <property type="nucleotide sequence ID" value="NZ_JADWOX010000004.1"/>
</dbReference>